<feature type="chain" id="PRO_5020581051" description="M23ase beta-sheet core domain-containing protein" evidence="2">
    <location>
        <begin position="26"/>
        <end position="399"/>
    </location>
</feature>
<organism evidence="4 5">
    <name type="scientific">Nocardioides guangzhouensis</name>
    <dbReference type="NCBI Taxonomy" id="2497878"/>
    <lineage>
        <taxon>Bacteria</taxon>
        <taxon>Bacillati</taxon>
        <taxon>Actinomycetota</taxon>
        <taxon>Actinomycetes</taxon>
        <taxon>Propionibacteriales</taxon>
        <taxon>Nocardioidaceae</taxon>
        <taxon>Nocardioides</taxon>
    </lineage>
</organism>
<accession>A0A4Q4ZHR9</accession>
<dbReference type="SUPFAM" id="SSF51261">
    <property type="entry name" value="Duplicated hybrid motif"/>
    <property type="match status" value="1"/>
</dbReference>
<dbReference type="CDD" id="cd12797">
    <property type="entry name" value="M23_peptidase"/>
    <property type="match status" value="1"/>
</dbReference>
<dbReference type="InterPro" id="IPR016047">
    <property type="entry name" value="M23ase_b-sheet_dom"/>
</dbReference>
<dbReference type="Gene3D" id="2.70.70.10">
    <property type="entry name" value="Glucose Permease (Domain IIA)"/>
    <property type="match status" value="1"/>
</dbReference>
<dbReference type="AlphaFoldDB" id="A0A4Q4ZHR9"/>
<name>A0A4Q4ZHR9_9ACTN</name>
<dbReference type="InterPro" id="IPR011055">
    <property type="entry name" value="Dup_hybrid_motif"/>
</dbReference>
<feature type="signal peptide" evidence="2">
    <location>
        <begin position="1"/>
        <end position="25"/>
    </location>
</feature>
<dbReference type="OrthoDB" id="1099523at2"/>
<dbReference type="PANTHER" id="PTHR21666:SF270">
    <property type="entry name" value="MUREIN HYDROLASE ACTIVATOR ENVC"/>
    <property type="match status" value="1"/>
</dbReference>
<dbReference type="Proteomes" id="UP000295198">
    <property type="component" value="Unassembled WGS sequence"/>
</dbReference>
<evidence type="ECO:0000313" key="4">
    <source>
        <dbReference type="EMBL" id="RYP87041.1"/>
    </source>
</evidence>
<dbReference type="InterPro" id="IPR050570">
    <property type="entry name" value="Cell_wall_metabolism_enzyme"/>
</dbReference>
<feature type="region of interest" description="Disordered" evidence="1">
    <location>
        <begin position="40"/>
        <end position="61"/>
    </location>
</feature>
<gene>
    <name evidence="4" type="ORF">EKO23_07125</name>
</gene>
<comment type="caution">
    <text evidence="4">The sequence shown here is derived from an EMBL/GenBank/DDBJ whole genome shotgun (WGS) entry which is preliminary data.</text>
</comment>
<dbReference type="PANTHER" id="PTHR21666">
    <property type="entry name" value="PEPTIDASE-RELATED"/>
    <property type="match status" value="1"/>
</dbReference>
<dbReference type="SUPFAM" id="SSF69318">
    <property type="entry name" value="Integrin alpha N-terminal domain"/>
    <property type="match status" value="1"/>
</dbReference>
<keyword evidence="5" id="KW-1185">Reference proteome</keyword>
<dbReference type="Pfam" id="PF01551">
    <property type="entry name" value="Peptidase_M23"/>
    <property type="match status" value="1"/>
</dbReference>
<proteinExistence type="predicted"/>
<sequence>MRVRRAVPGVVATLAMLAVAAPAVADPVTRFEMPFPCGEKWTGTSRPSHSPSSRAIDWNSPDDLGKPVVASAPGTVIVADTVNDSGYGRWVMIDHGNNERSLYAHLSSLNVTNGQRVDQGQQVGRLGSTGNSTGPHLHFEERLGSSVLWPFLHRAKFVFGTTLASKNCVEVPLAADWNGDKVAEPTVFRRADPGVFRIYRAGKTPLLKKLGGAEDDPVMGDWDGNGTMNPGVRTPSTRTFQMRTPKGTTTLVFGLATDKPIAGDWDGDRRWTPGLWRSSDNQFILRHADGSVSRVYFGDRDDLPVVGDWDGDKKTDLGVFDQATATFTLRRVDDDGVEWFATVQFGKPGDLPAVGDWDGNGRADLAVWNPVTGVFTQRKAVSASATMRGTASITFGRRR</sequence>
<dbReference type="InterPro" id="IPR028994">
    <property type="entry name" value="Integrin_alpha_N"/>
</dbReference>
<evidence type="ECO:0000256" key="2">
    <source>
        <dbReference type="SAM" id="SignalP"/>
    </source>
</evidence>
<feature type="domain" description="M23ase beta-sheet core" evidence="3">
    <location>
        <begin position="55"/>
        <end position="143"/>
    </location>
</feature>
<keyword evidence="2" id="KW-0732">Signal</keyword>
<dbReference type="RefSeq" id="WP_134715639.1">
    <property type="nucleotide sequence ID" value="NZ_SDKM01000008.1"/>
</dbReference>
<evidence type="ECO:0000313" key="5">
    <source>
        <dbReference type="Proteomes" id="UP000295198"/>
    </source>
</evidence>
<evidence type="ECO:0000256" key="1">
    <source>
        <dbReference type="SAM" id="MobiDB-lite"/>
    </source>
</evidence>
<reference evidence="4 5" key="1">
    <citation type="submission" date="2019-01" db="EMBL/GenBank/DDBJ databases">
        <title>Nocardioides guangzhouensis sp. nov., an actinobacterium isolated from soil.</title>
        <authorList>
            <person name="Fu Y."/>
            <person name="Cai Y."/>
            <person name="Lin Z."/>
            <person name="Chen P."/>
        </authorList>
    </citation>
    <scope>NUCLEOTIDE SEQUENCE [LARGE SCALE GENOMIC DNA]</scope>
    <source>
        <strain evidence="4 5">130</strain>
    </source>
</reference>
<feature type="compositionally biased region" description="Polar residues" evidence="1">
    <location>
        <begin position="42"/>
        <end position="53"/>
    </location>
</feature>
<dbReference type="GO" id="GO:0004222">
    <property type="term" value="F:metalloendopeptidase activity"/>
    <property type="evidence" value="ECO:0007669"/>
    <property type="project" value="TreeGrafter"/>
</dbReference>
<protein>
    <recommendedName>
        <fullName evidence="3">M23ase beta-sheet core domain-containing protein</fullName>
    </recommendedName>
</protein>
<evidence type="ECO:0000259" key="3">
    <source>
        <dbReference type="Pfam" id="PF01551"/>
    </source>
</evidence>
<dbReference type="EMBL" id="SDKM01000008">
    <property type="protein sequence ID" value="RYP87041.1"/>
    <property type="molecule type" value="Genomic_DNA"/>
</dbReference>